<dbReference type="GeneID" id="86941189"/>
<gene>
    <name evidence="2" type="ORF">HMPREF9623_01446</name>
</gene>
<dbReference type="EMBL" id="AGEL01000007">
    <property type="protein sequence ID" value="EHO16747.1"/>
    <property type="molecule type" value="Genomic_DNA"/>
</dbReference>
<sequence length="264" mass="28883">MKVRRAITFLAAAAILVTALPQAAEAATITRGKRTVASDKVFVPDRYRVNARSEKAAANQNLSQFARTVSGTNGAGTFSYETLTEAYRNRAPFLKNRQDDNGRPLTVVSDCGSYYALDFVSLYAAVKYDAETVESLAVGDMFPLDGQSYVLTAVREDGTRVFSRTGFATEEEMSLRHVAPKGKKAYYIADESAALYYTGKVRINKDAVIHAGDKTLTAEQYLTAAGNGQREGFRGGYNEREQWISLDGSFTLDAAGNIADFTER</sequence>
<feature type="signal peptide" evidence="1">
    <location>
        <begin position="1"/>
        <end position="26"/>
    </location>
</feature>
<feature type="chain" id="PRO_5041405950" description="Organic solvent tolerance-like N-terminal domain-containing protein" evidence="1">
    <location>
        <begin position="27"/>
        <end position="264"/>
    </location>
</feature>
<accession>A0AA36Y4T9</accession>
<dbReference type="AlphaFoldDB" id="A0AA36Y4T9"/>
<protein>
    <recommendedName>
        <fullName evidence="4">Organic solvent tolerance-like N-terminal domain-containing protein</fullName>
    </recommendedName>
</protein>
<evidence type="ECO:0000313" key="2">
    <source>
        <dbReference type="EMBL" id="EHO16747.1"/>
    </source>
</evidence>
<dbReference type="Proteomes" id="UP000018466">
    <property type="component" value="Unassembled WGS sequence"/>
</dbReference>
<name>A0AA36Y4T9_9FIRM</name>
<organism evidence="2 3">
    <name type="scientific">Stomatobaculum longum</name>
    <dbReference type="NCBI Taxonomy" id="796942"/>
    <lineage>
        <taxon>Bacteria</taxon>
        <taxon>Bacillati</taxon>
        <taxon>Bacillota</taxon>
        <taxon>Clostridia</taxon>
        <taxon>Lachnospirales</taxon>
        <taxon>Lachnospiraceae</taxon>
        <taxon>Stomatobaculum</taxon>
    </lineage>
</organism>
<keyword evidence="1" id="KW-0732">Signal</keyword>
<dbReference type="RefSeq" id="WP_009533278.1">
    <property type="nucleotide sequence ID" value="NZ_JH590863.1"/>
</dbReference>
<reference evidence="2 3" key="1">
    <citation type="submission" date="2011-10" db="EMBL/GenBank/DDBJ databases">
        <title>The Genome Sequence of Lachnospiraceae bacterium ACC2.</title>
        <authorList>
            <consortium name="The Broad Institute Genome Sequencing Platform"/>
            <person name="Earl A."/>
            <person name="Ward D."/>
            <person name="Feldgarden M."/>
            <person name="Gevers D."/>
            <person name="Sizova M."/>
            <person name="Hazen A."/>
            <person name="Epstein S."/>
            <person name="Young S.K."/>
            <person name="Zeng Q."/>
            <person name="Gargeya S."/>
            <person name="Fitzgerald M."/>
            <person name="Haas B."/>
            <person name="Abouelleil A."/>
            <person name="Alvarado L."/>
            <person name="Arachchi H.M."/>
            <person name="Berlin A."/>
            <person name="Brown A."/>
            <person name="Chapman S.B."/>
            <person name="Chen Z."/>
            <person name="Dunbar C."/>
            <person name="Freedman E."/>
            <person name="Gearin G."/>
            <person name="Goldberg J."/>
            <person name="Griggs A."/>
            <person name="Gujja S."/>
            <person name="Heiman D."/>
            <person name="Howarth C."/>
            <person name="Larson L."/>
            <person name="Lui A."/>
            <person name="MacDonald P.J.P."/>
            <person name="Montmayeur A."/>
            <person name="Murphy C."/>
            <person name="Neiman D."/>
            <person name="Pearson M."/>
            <person name="Priest M."/>
            <person name="Roberts A."/>
            <person name="Saif S."/>
            <person name="Shea T."/>
            <person name="Shenoy N."/>
            <person name="Sisk P."/>
            <person name="Stolte C."/>
            <person name="Sykes S."/>
            <person name="Wortman J."/>
            <person name="Nusbaum C."/>
            <person name="Birren B."/>
        </authorList>
    </citation>
    <scope>NUCLEOTIDE SEQUENCE [LARGE SCALE GENOMIC DNA]</scope>
    <source>
        <strain evidence="2 3">ACC2</strain>
    </source>
</reference>
<keyword evidence="3" id="KW-1185">Reference proteome</keyword>
<evidence type="ECO:0008006" key="4">
    <source>
        <dbReference type="Google" id="ProtNLM"/>
    </source>
</evidence>
<proteinExistence type="predicted"/>
<evidence type="ECO:0000313" key="3">
    <source>
        <dbReference type="Proteomes" id="UP000018466"/>
    </source>
</evidence>
<evidence type="ECO:0000256" key="1">
    <source>
        <dbReference type="SAM" id="SignalP"/>
    </source>
</evidence>
<comment type="caution">
    <text evidence="2">The sequence shown here is derived from an EMBL/GenBank/DDBJ whole genome shotgun (WGS) entry which is preliminary data.</text>
</comment>